<sequence>MNNKILIRLYIPLIEEEYDIFIPINKRVGTIKQLLEKCISEQNDNGYVLAEDTNLYSKETGKVYDVQLLVKDTDLKNGSRVVLL</sequence>
<accession>K1U3U9</accession>
<dbReference type="GO" id="GO:0008168">
    <property type="term" value="F:methyltransferase activity"/>
    <property type="evidence" value="ECO:0007669"/>
    <property type="project" value="UniProtKB-KW"/>
</dbReference>
<dbReference type="AlphaFoldDB" id="K1U3U9"/>
<keyword evidence="1" id="KW-0489">Methyltransferase</keyword>
<reference evidence="1" key="1">
    <citation type="journal article" date="2013" name="Environ. Microbiol.">
        <title>Microbiota from the distal guts of lean and obese adolescents exhibit partial functional redundancy besides clear differences in community structure.</title>
        <authorList>
            <person name="Ferrer M."/>
            <person name="Ruiz A."/>
            <person name="Lanza F."/>
            <person name="Haange S.B."/>
            <person name="Oberbach A."/>
            <person name="Till H."/>
            <person name="Bargiela R."/>
            <person name="Campoy C."/>
            <person name="Segura M.T."/>
            <person name="Richter M."/>
            <person name="von Bergen M."/>
            <person name="Seifert J."/>
            <person name="Suarez A."/>
        </authorList>
    </citation>
    <scope>NUCLEOTIDE SEQUENCE</scope>
</reference>
<keyword evidence="1" id="KW-0808">Transferase</keyword>
<dbReference type="GO" id="GO:0032259">
    <property type="term" value="P:methylation"/>
    <property type="evidence" value="ECO:0007669"/>
    <property type="project" value="UniProtKB-KW"/>
</dbReference>
<name>K1U3U9_9ZZZZ</name>
<proteinExistence type="predicted"/>
<evidence type="ECO:0000313" key="1">
    <source>
        <dbReference type="EMBL" id="EKC66166.1"/>
    </source>
</evidence>
<organism evidence="1">
    <name type="scientific">human gut metagenome</name>
    <dbReference type="NCBI Taxonomy" id="408170"/>
    <lineage>
        <taxon>unclassified sequences</taxon>
        <taxon>metagenomes</taxon>
        <taxon>organismal metagenomes</taxon>
    </lineage>
</organism>
<dbReference type="EMBL" id="AJWZ01004177">
    <property type="protein sequence ID" value="EKC66166.1"/>
    <property type="molecule type" value="Genomic_DNA"/>
</dbReference>
<comment type="caution">
    <text evidence="1">The sequence shown here is derived from an EMBL/GenBank/DDBJ whole genome shotgun (WGS) entry which is preliminary data.</text>
</comment>
<protein>
    <submittedName>
        <fullName evidence="1">Methyltransferase</fullName>
    </submittedName>
</protein>
<gene>
    <name evidence="1" type="ORF">OBE_06073</name>
</gene>